<dbReference type="Proteomes" id="UP000001074">
    <property type="component" value="Unassembled WGS sequence"/>
</dbReference>
<evidence type="ECO:0000256" key="9">
    <source>
        <dbReference type="ARBA" id="ARBA00022833"/>
    </source>
</evidence>
<evidence type="ECO:0000259" key="18">
    <source>
        <dbReference type="PROSITE" id="PS50089"/>
    </source>
</evidence>
<name>G1Q694_MYOLU</name>
<evidence type="ECO:0000313" key="20">
    <source>
        <dbReference type="Proteomes" id="UP000001074"/>
    </source>
</evidence>
<keyword evidence="6" id="KW-0227">DNA damage</keyword>
<evidence type="ECO:0000256" key="1">
    <source>
        <dbReference type="ARBA" id="ARBA00000900"/>
    </source>
</evidence>
<dbReference type="PANTHER" id="PTHR23328:SF1">
    <property type="entry name" value="E3 UBIQUITIN-PROTEIN LIGASE RNF168"/>
    <property type="match status" value="1"/>
</dbReference>
<dbReference type="GO" id="GO:1902494">
    <property type="term" value="C:catalytic complex"/>
    <property type="evidence" value="ECO:0007669"/>
    <property type="project" value="UniProtKB-ARBA"/>
</dbReference>
<dbReference type="FunFam" id="3.30.40.10:FF:000466">
    <property type="entry name" value="E3 ubiquitin-protein ligase RNF168"/>
    <property type="match status" value="1"/>
</dbReference>
<dbReference type="STRING" id="59463.ENSMLUP00000019227"/>
<evidence type="ECO:0000256" key="11">
    <source>
        <dbReference type="ARBA" id="ARBA00023204"/>
    </source>
</evidence>
<protein>
    <recommendedName>
        <fullName evidence="3">RING-type E3 ubiquitin transferase</fullName>
        <ecNumber evidence="3">2.3.2.27</ecNumber>
    </recommendedName>
    <alternativeName>
        <fullName evidence="13 14">RING-type E3 ubiquitin transferase RNF168</fullName>
    </alternativeName>
</protein>
<dbReference type="GO" id="GO:0008270">
    <property type="term" value="F:zinc ion binding"/>
    <property type="evidence" value="ECO:0007669"/>
    <property type="project" value="UniProtKB-KW"/>
</dbReference>
<keyword evidence="10" id="KW-0156">Chromatin regulator</keyword>
<evidence type="ECO:0000256" key="17">
    <source>
        <dbReference type="SAM" id="MobiDB-lite"/>
    </source>
</evidence>
<dbReference type="Pfam" id="PF00097">
    <property type="entry name" value="zf-C3HC4"/>
    <property type="match status" value="1"/>
</dbReference>
<feature type="domain" description="RING-type" evidence="18">
    <location>
        <begin position="16"/>
        <end position="55"/>
    </location>
</feature>
<dbReference type="PROSITE" id="PS50089">
    <property type="entry name" value="ZF_RING_2"/>
    <property type="match status" value="1"/>
</dbReference>
<dbReference type="GO" id="GO:0005634">
    <property type="term" value="C:nucleus"/>
    <property type="evidence" value="ECO:0007669"/>
    <property type="project" value="UniProtKB-SubCell"/>
</dbReference>
<comment type="catalytic activity">
    <reaction evidence="1">
        <text>S-ubiquitinyl-[E2 ubiquitin-conjugating enzyme]-L-cysteine + [acceptor protein]-L-lysine = [E2 ubiquitin-conjugating enzyme]-L-cysteine + N(6)-ubiquitinyl-[acceptor protein]-L-lysine.</text>
        <dbReference type="EC" id="2.3.2.27"/>
    </reaction>
</comment>
<dbReference type="EMBL" id="AAPE02002596">
    <property type="status" value="NOT_ANNOTATED_CDS"/>
    <property type="molecule type" value="Genomic_DNA"/>
</dbReference>
<reference evidence="19 20" key="1">
    <citation type="journal article" date="2011" name="Nature">
        <title>A high-resolution map of human evolutionary constraint using 29 mammals.</title>
        <authorList>
            <person name="Lindblad-Toh K."/>
            <person name="Garber M."/>
            <person name="Zuk O."/>
            <person name="Lin M.F."/>
            <person name="Parker B.J."/>
            <person name="Washietl S."/>
            <person name="Kheradpour P."/>
            <person name="Ernst J."/>
            <person name="Jordan G."/>
            <person name="Mauceli E."/>
            <person name="Ward L.D."/>
            <person name="Lowe C.B."/>
            <person name="Holloway A.K."/>
            <person name="Clamp M."/>
            <person name="Gnerre S."/>
            <person name="Alfoldi J."/>
            <person name="Beal K."/>
            <person name="Chang J."/>
            <person name="Clawson H."/>
            <person name="Cuff J."/>
            <person name="Di Palma F."/>
            <person name="Fitzgerald S."/>
            <person name="Flicek P."/>
            <person name="Guttman M."/>
            <person name="Hubisz M.J."/>
            <person name="Jaffe D.B."/>
            <person name="Jungreis I."/>
            <person name="Kent W.J."/>
            <person name="Kostka D."/>
            <person name="Lara M."/>
            <person name="Martins A.L."/>
            <person name="Massingham T."/>
            <person name="Moltke I."/>
            <person name="Raney B.J."/>
            <person name="Rasmussen M.D."/>
            <person name="Robinson J."/>
            <person name="Stark A."/>
            <person name="Vilella A.J."/>
            <person name="Wen J."/>
            <person name="Xie X."/>
            <person name="Zody M.C."/>
            <person name="Baldwin J."/>
            <person name="Bloom T."/>
            <person name="Chin C.W."/>
            <person name="Heiman D."/>
            <person name="Nicol R."/>
            <person name="Nusbaum C."/>
            <person name="Young S."/>
            <person name="Wilkinson J."/>
            <person name="Worley K.C."/>
            <person name="Kovar C.L."/>
            <person name="Muzny D.M."/>
            <person name="Gibbs R.A."/>
            <person name="Cree A."/>
            <person name="Dihn H.H."/>
            <person name="Fowler G."/>
            <person name="Jhangiani S."/>
            <person name="Joshi V."/>
            <person name="Lee S."/>
            <person name="Lewis L.R."/>
            <person name="Nazareth L.V."/>
            <person name="Okwuonu G."/>
            <person name="Santibanez J."/>
            <person name="Warren W.C."/>
            <person name="Mardis E.R."/>
            <person name="Weinstock G.M."/>
            <person name="Wilson R.K."/>
            <person name="Delehaunty K."/>
            <person name="Dooling D."/>
            <person name="Fronik C."/>
            <person name="Fulton L."/>
            <person name="Fulton B."/>
            <person name="Graves T."/>
            <person name="Minx P."/>
            <person name="Sodergren E."/>
            <person name="Birney E."/>
            <person name="Margulies E.H."/>
            <person name="Herrero J."/>
            <person name="Green E.D."/>
            <person name="Haussler D."/>
            <person name="Siepel A."/>
            <person name="Goldman N."/>
            <person name="Pollard K.S."/>
            <person name="Pedersen J.S."/>
            <person name="Lander E.S."/>
            <person name="Kellis M."/>
        </authorList>
    </citation>
    <scope>NUCLEOTIDE SEQUENCE [LARGE SCALE GENOMIC DNA]</scope>
</reference>
<evidence type="ECO:0000256" key="2">
    <source>
        <dbReference type="ARBA" id="ARBA00004123"/>
    </source>
</evidence>
<evidence type="ECO:0000256" key="16">
    <source>
        <dbReference type="SAM" id="Coils"/>
    </source>
</evidence>
<proteinExistence type="predicted"/>
<keyword evidence="11" id="KW-0234">DNA repair</keyword>
<dbReference type="GeneTree" id="ENSGT00940000153680"/>
<comment type="subcellular location">
    <subcellularLocation>
        <location evidence="2">Nucleus</location>
    </subcellularLocation>
</comment>
<dbReference type="GO" id="GO:0031491">
    <property type="term" value="F:nucleosome binding"/>
    <property type="evidence" value="ECO:0007669"/>
    <property type="project" value="TreeGrafter"/>
</dbReference>
<dbReference type="SMART" id="SM00184">
    <property type="entry name" value="RING"/>
    <property type="match status" value="1"/>
</dbReference>
<dbReference type="CDD" id="cd16550">
    <property type="entry name" value="RING-HC_RNF168"/>
    <property type="match status" value="1"/>
</dbReference>
<feature type="region of interest" description="Disordered" evidence="17">
    <location>
        <begin position="378"/>
        <end position="410"/>
    </location>
</feature>
<dbReference type="EC" id="2.3.2.27" evidence="3"/>
<keyword evidence="5" id="KW-0479">Metal-binding</keyword>
<evidence type="ECO:0000256" key="10">
    <source>
        <dbReference type="ARBA" id="ARBA00022853"/>
    </source>
</evidence>
<dbReference type="GO" id="GO:0035861">
    <property type="term" value="C:site of double-strand break"/>
    <property type="evidence" value="ECO:0007669"/>
    <property type="project" value="TreeGrafter"/>
</dbReference>
<evidence type="ECO:0000313" key="19">
    <source>
        <dbReference type="Ensembl" id="ENSMLUP00000019227.1"/>
    </source>
</evidence>
<evidence type="ECO:0000256" key="13">
    <source>
        <dbReference type="ARBA" id="ARBA00077266"/>
    </source>
</evidence>
<feature type="compositionally biased region" description="Basic and acidic residues" evidence="17">
    <location>
        <begin position="378"/>
        <end position="395"/>
    </location>
</feature>
<keyword evidence="7 15" id="KW-0863">Zinc-finger</keyword>
<dbReference type="eggNOG" id="KOG4159">
    <property type="taxonomic scope" value="Eukaryota"/>
</dbReference>
<evidence type="ECO:0000256" key="8">
    <source>
        <dbReference type="ARBA" id="ARBA00022786"/>
    </source>
</evidence>
<dbReference type="GO" id="GO:0061630">
    <property type="term" value="F:ubiquitin protein ligase activity"/>
    <property type="evidence" value="ECO:0007669"/>
    <property type="project" value="UniProtKB-EC"/>
</dbReference>
<evidence type="ECO:0000256" key="14">
    <source>
        <dbReference type="ARBA" id="ARBA00079844"/>
    </source>
</evidence>
<dbReference type="GO" id="GO:0009314">
    <property type="term" value="P:response to radiation"/>
    <property type="evidence" value="ECO:0007669"/>
    <property type="project" value="UniProtKB-ARBA"/>
</dbReference>
<keyword evidence="4" id="KW-0808">Transferase</keyword>
<dbReference type="InterPro" id="IPR001841">
    <property type="entry name" value="Znf_RING"/>
</dbReference>
<keyword evidence="16" id="KW-0175">Coiled coil</keyword>
<dbReference type="Ensembl" id="ENSMLUT00000023004.1">
    <property type="protein sequence ID" value="ENSMLUP00000019227.1"/>
    <property type="gene ID" value="ENSMLUG00000028410.1"/>
</dbReference>
<feature type="coiled-coil region" evidence="16">
    <location>
        <begin position="116"/>
        <end position="171"/>
    </location>
</feature>
<keyword evidence="9" id="KW-0862">Zinc</keyword>
<sequence>MEVLEEPIPPLSAYQCKICLEILVEPVTLPCDHTLCKPCFQSIVEKSNLCCPFCRFWIAGWTRYHTRKNSLVNMQLWENIKKHYPEECNLRVSLQESQANYNDAPPVHLISEPGELRREYEEEKRKMEALQRAKAEEENKASEEYIQQLLAEDEEKRKREIERQLKNDKALARKISFDINFDAETAWASNRVITRSQTKIMNQQENTGDIQEYLSPISQYEPVSLSEGVKKGKKNSMSKESESSHIKSPMCQGTEIKEDIPTLSSQICHEIQEQGATSSVESPMPQLCASGTELCLGEKVKMKPNMEEISETENEESYPQSSEKDVSKRKTQESLFETAGDPGSSVKRGRMFPEASSDQSHHHSNLLDLGHVFFERENQEEQDKLSALNLRKEVDENQIDPTLPKGSPDE</sequence>
<feature type="region of interest" description="Disordered" evidence="17">
    <location>
        <begin position="308"/>
        <end position="364"/>
    </location>
</feature>
<keyword evidence="20" id="KW-1185">Reference proteome</keyword>
<evidence type="ECO:0000256" key="6">
    <source>
        <dbReference type="ARBA" id="ARBA00022763"/>
    </source>
</evidence>
<dbReference type="PANTHER" id="PTHR23328">
    <property type="entry name" value="RING-TYPE DOMAIN-CONTAINING PROTEIN"/>
    <property type="match status" value="1"/>
</dbReference>
<keyword evidence="8" id="KW-0833">Ubl conjugation pathway</keyword>
<dbReference type="GO" id="GO:0006325">
    <property type="term" value="P:chromatin organization"/>
    <property type="evidence" value="ECO:0007669"/>
    <property type="project" value="UniProtKB-KW"/>
</dbReference>
<dbReference type="InterPro" id="IPR051657">
    <property type="entry name" value="RNF168/RNF169_E3_ubiq-ligase"/>
</dbReference>
<dbReference type="CDD" id="cd22249">
    <property type="entry name" value="UDM1_RNF168_RNF169-like"/>
    <property type="match status" value="1"/>
</dbReference>
<accession>G1Q694</accession>
<evidence type="ECO:0000256" key="5">
    <source>
        <dbReference type="ARBA" id="ARBA00022723"/>
    </source>
</evidence>
<evidence type="ECO:0000256" key="12">
    <source>
        <dbReference type="ARBA" id="ARBA00023242"/>
    </source>
</evidence>
<dbReference type="InterPro" id="IPR013083">
    <property type="entry name" value="Znf_RING/FYVE/PHD"/>
</dbReference>
<evidence type="ECO:0000256" key="3">
    <source>
        <dbReference type="ARBA" id="ARBA00012483"/>
    </source>
</evidence>
<evidence type="ECO:0000256" key="15">
    <source>
        <dbReference type="PROSITE-ProRule" id="PRU00175"/>
    </source>
</evidence>
<dbReference type="AlphaFoldDB" id="G1Q694"/>
<organism evidence="19 20">
    <name type="scientific">Myotis lucifugus</name>
    <name type="common">Little brown bat</name>
    <dbReference type="NCBI Taxonomy" id="59463"/>
    <lineage>
        <taxon>Eukaryota</taxon>
        <taxon>Metazoa</taxon>
        <taxon>Chordata</taxon>
        <taxon>Craniata</taxon>
        <taxon>Vertebrata</taxon>
        <taxon>Euteleostomi</taxon>
        <taxon>Mammalia</taxon>
        <taxon>Eutheria</taxon>
        <taxon>Laurasiatheria</taxon>
        <taxon>Chiroptera</taxon>
        <taxon>Yangochiroptera</taxon>
        <taxon>Vespertilionidae</taxon>
        <taxon>Myotis</taxon>
    </lineage>
</organism>
<feature type="region of interest" description="Disordered" evidence="17">
    <location>
        <begin position="226"/>
        <end position="251"/>
    </location>
</feature>
<reference evidence="19" key="2">
    <citation type="submission" date="2025-08" db="UniProtKB">
        <authorList>
            <consortium name="Ensembl"/>
        </authorList>
    </citation>
    <scope>IDENTIFICATION</scope>
</reference>
<dbReference type="InterPro" id="IPR018957">
    <property type="entry name" value="Znf_C3HC4_RING-type"/>
</dbReference>
<dbReference type="GO" id="GO:0006302">
    <property type="term" value="P:double-strand break repair"/>
    <property type="evidence" value="ECO:0007669"/>
    <property type="project" value="TreeGrafter"/>
</dbReference>
<dbReference type="HOGENOM" id="CLU_030653_1_0_1"/>
<dbReference type="InParanoid" id="G1Q694"/>
<feature type="compositionally biased region" description="Basic and acidic residues" evidence="17">
    <location>
        <begin position="322"/>
        <end position="332"/>
    </location>
</feature>
<evidence type="ECO:0000256" key="7">
    <source>
        <dbReference type="ARBA" id="ARBA00022771"/>
    </source>
</evidence>
<dbReference type="Gene3D" id="3.30.40.10">
    <property type="entry name" value="Zinc/RING finger domain, C3HC4 (zinc finger)"/>
    <property type="match status" value="1"/>
</dbReference>
<dbReference type="SUPFAM" id="SSF57850">
    <property type="entry name" value="RING/U-box"/>
    <property type="match status" value="1"/>
</dbReference>
<evidence type="ECO:0000256" key="4">
    <source>
        <dbReference type="ARBA" id="ARBA00022679"/>
    </source>
</evidence>
<reference evidence="19" key="3">
    <citation type="submission" date="2025-09" db="UniProtKB">
        <authorList>
            <consortium name="Ensembl"/>
        </authorList>
    </citation>
    <scope>IDENTIFICATION</scope>
</reference>
<keyword evidence="12" id="KW-0539">Nucleus</keyword>